<evidence type="ECO:0000256" key="6">
    <source>
        <dbReference type="HAMAP-Rule" id="MF_00073"/>
    </source>
</evidence>
<dbReference type="InterPro" id="IPR006027">
    <property type="entry name" value="NusB_RsmB_TIM44"/>
</dbReference>
<evidence type="ECO:0000256" key="5">
    <source>
        <dbReference type="ARBA" id="ARBA00023163"/>
    </source>
</evidence>
<dbReference type="InterPro" id="IPR035926">
    <property type="entry name" value="NusB-like_sf"/>
</dbReference>
<sequence length="131" mass="15375">MNRSRSREIAMEVIYQMDIHTTFDKAFADRMVEQYEEEVDKKYIDEVLGLFIENKAMIDGEITPLLKRWTMERLSKIDLAILRTAVTELKMMPDIPNKVTVNEAINMSKKYVDEKSGKFINGLLKHFINLE</sequence>
<dbReference type="Pfam" id="PF01029">
    <property type="entry name" value="NusB"/>
    <property type="match status" value="1"/>
</dbReference>
<dbReference type="PANTHER" id="PTHR11078:SF3">
    <property type="entry name" value="ANTITERMINATION NUSB DOMAIN-CONTAINING PROTEIN"/>
    <property type="match status" value="1"/>
</dbReference>
<reference evidence="8 9" key="1">
    <citation type="submission" date="2020-11" db="EMBL/GenBank/DDBJ databases">
        <title>Fusibacter basophilias sp. nov.</title>
        <authorList>
            <person name="Qiu D."/>
        </authorList>
    </citation>
    <scope>NUCLEOTIDE SEQUENCE [LARGE SCALE GENOMIC DNA]</scope>
    <source>
        <strain evidence="8 9">Q10-2</strain>
    </source>
</reference>
<comment type="caution">
    <text evidence="8">The sequence shown here is derived from an EMBL/GenBank/DDBJ whole genome shotgun (WGS) entry which is preliminary data.</text>
</comment>
<evidence type="ECO:0000259" key="7">
    <source>
        <dbReference type="Pfam" id="PF01029"/>
    </source>
</evidence>
<dbReference type="NCBIfam" id="TIGR01951">
    <property type="entry name" value="nusB"/>
    <property type="match status" value="1"/>
</dbReference>
<name>A0ABR9ZT85_9FIRM</name>
<evidence type="ECO:0000256" key="2">
    <source>
        <dbReference type="ARBA" id="ARBA00022814"/>
    </source>
</evidence>
<dbReference type="PANTHER" id="PTHR11078">
    <property type="entry name" value="N UTILIZATION SUBSTANCE PROTEIN B-RELATED"/>
    <property type="match status" value="1"/>
</dbReference>
<dbReference type="HAMAP" id="MF_00073">
    <property type="entry name" value="NusB"/>
    <property type="match status" value="1"/>
</dbReference>
<keyword evidence="9" id="KW-1185">Reference proteome</keyword>
<protein>
    <recommendedName>
        <fullName evidence="6">Transcription antitermination protein NusB</fullName>
    </recommendedName>
    <alternativeName>
        <fullName evidence="6">Antitermination factor NusB</fullName>
    </alternativeName>
</protein>
<keyword evidence="2 6" id="KW-0889">Transcription antitermination</keyword>
<evidence type="ECO:0000313" key="9">
    <source>
        <dbReference type="Proteomes" id="UP000614200"/>
    </source>
</evidence>
<evidence type="ECO:0000313" key="8">
    <source>
        <dbReference type="EMBL" id="MBF4693686.1"/>
    </source>
</evidence>
<keyword evidence="3 6" id="KW-0694">RNA-binding</keyword>
<evidence type="ECO:0000256" key="3">
    <source>
        <dbReference type="ARBA" id="ARBA00022884"/>
    </source>
</evidence>
<dbReference type="EMBL" id="JADKNH010000006">
    <property type="protein sequence ID" value="MBF4693686.1"/>
    <property type="molecule type" value="Genomic_DNA"/>
</dbReference>
<evidence type="ECO:0000256" key="4">
    <source>
        <dbReference type="ARBA" id="ARBA00023015"/>
    </source>
</evidence>
<accession>A0ABR9ZT85</accession>
<dbReference type="InterPro" id="IPR011605">
    <property type="entry name" value="NusB_fam"/>
</dbReference>
<comment type="function">
    <text evidence="6">Involved in transcription antitermination. Required for transcription of ribosomal RNA (rRNA) genes. Binds specifically to the boxA antiterminator sequence of the ribosomal RNA (rrn) operons.</text>
</comment>
<keyword evidence="4 6" id="KW-0805">Transcription regulation</keyword>
<dbReference type="Gene3D" id="1.10.940.10">
    <property type="entry name" value="NusB-like"/>
    <property type="match status" value="1"/>
</dbReference>
<comment type="similarity">
    <text evidence="1 6">Belongs to the NusB family.</text>
</comment>
<organism evidence="8 9">
    <name type="scientific">Fusibacter ferrireducens</name>
    <dbReference type="NCBI Taxonomy" id="2785058"/>
    <lineage>
        <taxon>Bacteria</taxon>
        <taxon>Bacillati</taxon>
        <taxon>Bacillota</taxon>
        <taxon>Clostridia</taxon>
        <taxon>Eubacteriales</taxon>
        <taxon>Eubacteriales Family XII. Incertae Sedis</taxon>
        <taxon>Fusibacter</taxon>
    </lineage>
</organism>
<proteinExistence type="inferred from homology"/>
<gene>
    <name evidence="6 8" type="primary">nusB</name>
    <name evidence="8" type="ORF">ISU02_11160</name>
</gene>
<dbReference type="RefSeq" id="WP_194701927.1">
    <property type="nucleotide sequence ID" value="NZ_JADKNH010000006.1"/>
</dbReference>
<dbReference type="SUPFAM" id="SSF48013">
    <property type="entry name" value="NusB-like"/>
    <property type="match status" value="1"/>
</dbReference>
<dbReference type="Proteomes" id="UP000614200">
    <property type="component" value="Unassembled WGS sequence"/>
</dbReference>
<feature type="domain" description="NusB/RsmB/TIM44" evidence="7">
    <location>
        <begin position="5"/>
        <end position="128"/>
    </location>
</feature>
<evidence type="ECO:0000256" key="1">
    <source>
        <dbReference type="ARBA" id="ARBA00005952"/>
    </source>
</evidence>
<keyword evidence="5 6" id="KW-0804">Transcription</keyword>